<organism evidence="2 3">
    <name type="scientific">Halalkalibacter wakoensis JCM 9140</name>
    <dbReference type="NCBI Taxonomy" id="1236970"/>
    <lineage>
        <taxon>Bacteria</taxon>
        <taxon>Bacillati</taxon>
        <taxon>Bacillota</taxon>
        <taxon>Bacilli</taxon>
        <taxon>Bacillales</taxon>
        <taxon>Bacillaceae</taxon>
        <taxon>Halalkalibacter</taxon>
    </lineage>
</organism>
<comment type="caution">
    <text evidence="2">The sequence shown here is derived from an EMBL/GenBank/DDBJ whole genome shotgun (WGS) entry which is preliminary data.</text>
</comment>
<dbReference type="Proteomes" id="UP000018890">
    <property type="component" value="Unassembled WGS sequence"/>
</dbReference>
<protein>
    <recommendedName>
        <fullName evidence="1">Wadjet protein JetD C-terminal domain-containing protein</fullName>
    </recommendedName>
</protein>
<dbReference type="EMBL" id="BAUT01000009">
    <property type="protein sequence ID" value="GAE25369.1"/>
    <property type="molecule type" value="Genomic_DNA"/>
</dbReference>
<dbReference type="InterPro" id="IPR024534">
    <property type="entry name" value="JetD_C"/>
</dbReference>
<sequence length="335" mass="39232">MKEVITSYLLSYSRKTIALEELENIAQGEGKSYLHFAELILELEEDGILECVKAKGRTIKKPQLAYSYRINQAILKDEHFNRLQRARSVLHKRIQLDRYFQLPPVQFEQDQPYLQKISEYLQKNNLPQDRVPAPERSFELIGDEKWMTDGSGVELLKRISLWDEMRVIPVADPLMLAVDVSKRENSIHFHLIVENKTTYQGLLPALRDTEFTTLIYGSGRKILRGMDHFHEQVPLTGQHHFYYFGDLDLEGINIWSELSESIDARPAIPFYSACLTYASVAGKRNHRRVEQALANFLKYMSDEDKQKVREMFEKGHYLPQEVLKTNVLQDLWRNW</sequence>
<proteinExistence type="predicted"/>
<gene>
    <name evidence="2" type="ORF">JCM9140_1360</name>
</gene>
<feature type="domain" description="Wadjet protein JetD C-terminal" evidence="1">
    <location>
        <begin position="170"/>
        <end position="328"/>
    </location>
</feature>
<accession>W4Q1W2</accession>
<dbReference type="STRING" id="1236970.JCM9140_1360"/>
<keyword evidence="3" id="KW-1185">Reference proteome</keyword>
<reference evidence="2" key="1">
    <citation type="journal article" date="2014" name="Genome Announc.">
        <title>Draft Genome Sequences of Three Alkaliphilic Bacillus Strains, Bacillus wakoensis JCM 9140T, Bacillus akibai JCM 9157T, and Bacillus hemicellulosilyticus JCM 9152T.</title>
        <authorList>
            <person name="Yuki M."/>
            <person name="Oshima K."/>
            <person name="Suda W."/>
            <person name="Oshida Y."/>
            <person name="Kitamura K."/>
            <person name="Iida T."/>
            <person name="Hattori M."/>
            <person name="Ohkuma M."/>
        </authorList>
    </citation>
    <scope>NUCLEOTIDE SEQUENCE [LARGE SCALE GENOMIC DNA]</scope>
    <source>
        <strain evidence="2">JCM 9140</strain>
    </source>
</reference>
<dbReference type="OrthoDB" id="9809365at2"/>
<evidence type="ECO:0000259" key="1">
    <source>
        <dbReference type="Pfam" id="PF09983"/>
    </source>
</evidence>
<evidence type="ECO:0000313" key="3">
    <source>
        <dbReference type="Proteomes" id="UP000018890"/>
    </source>
</evidence>
<dbReference type="AlphaFoldDB" id="W4Q1W2"/>
<dbReference type="RefSeq" id="WP_034743681.1">
    <property type="nucleotide sequence ID" value="NZ_BAUT01000009.1"/>
</dbReference>
<name>W4Q1W2_9BACI</name>
<evidence type="ECO:0000313" key="2">
    <source>
        <dbReference type="EMBL" id="GAE25369.1"/>
    </source>
</evidence>
<dbReference type="Pfam" id="PF09983">
    <property type="entry name" value="JetD_C"/>
    <property type="match status" value="1"/>
</dbReference>